<evidence type="ECO:0000256" key="4">
    <source>
        <dbReference type="ARBA" id="ARBA00022829"/>
    </source>
</evidence>
<name>A0A7I8J652_SPIIN</name>
<feature type="transmembrane region" description="Helical" evidence="6">
    <location>
        <begin position="20"/>
        <end position="42"/>
    </location>
</feature>
<accession>A0A7I8J652</accession>
<dbReference type="EMBL" id="CACRZD030000009">
    <property type="protein sequence ID" value="CAA6664922.1"/>
    <property type="molecule type" value="Genomic_DNA"/>
</dbReference>
<dbReference type="GO" id="GO:0005737">
    <property type="term" value="C:cytoplasm"/>
    <property type="evidence" value="ECO:0007669"/>
    <property type="project" value="TreeGrafter"/>
</dbReference>
<keyword evidence="6" id="KW-0812">Transmembrane</keyword>
<keyword evidence="9" id="KW-1185">Reference proteome</keyword>
<comment type="catalytic activity">
    <reaction evidence="1">
        <text>All bonds known to be hydrolyzed by this endopeptidase have arginine in P1 and an acidic residue in P4. P6 is often occupied by an acidic residue or by a hydroxy-amino-acid residue, the phosphorylation of which enhances cleavage.</text>
        <dbReference type="EC" id="3.4.22.49"/>
    </reaction>
</comment>
<keyword evidence="6" id="KW-0472">Membrane</keyword>
<sequence>MISEAVSLHSADICYVLEAFYQFCVLFLNLYLLVHMVPCLFLSSPLTGTTLWASIALQLCCTASWAHIKLLCQLLQEDVVIMESDNLSESMMKDATMDACAKSAVALDVIHQCGDVNLRNIAVDCILSWSTVEESLGTSTCPFALVKQWIKIVCKDYKDVDAVDSVPVLCLLLSSKCATLPKRIFGIILEQELLAYEEFNAKYPNLCQSMQLRLMDISKILVKKGRALRTCGVDGLNSSLQCLSEAISLLEVACSDASRGNSLLYYQLALTYFLLAHCAQEANEKVEVILNDISSGLRWWSSISKDTYLDLEYEKTIQLLCSVADLSALKGHLRFQLEMCRLIALLCKRNNVPLEVVHECCSSPLDEIFIRNMSEEFGVCANSISFWISCMKSSHSTLVGFLQGFFLSNAILMSENTLCSHITVQEVKRTASSLISSGSVTSRSAFAAGYLLFDLSERLLQEGHISEALSHAREALRLRKRILQRKFISVRQQPGKVETIWNNELLFTEAIGSIVTEDWPNFTKPLSSEDCTISPWSVLKCYLQSILQVGIIYESIGNGAEAEILFRLGKTISCSLGFPIFGIAFSSHIGQVYRKKQLLDLTENELGIARRILVENAANISCKRCEVVLEGLIDLQLGDLYRSKFESTSGIKCIESLTNALSQYKSALEKLNLVGQSSFGSCVGTNTTGSLFGKGFISKVTHEAGLTDKVLLPKREKSSTMHNECDPEPCYIDDSDRQNVTDDKIFSVSTVNADNYLMDVGGKREPKFVPRRSSRKKVSDGDSNLSTCNIRTHCKKRNVGSGKYQNIPKHASCTREPTCPGSCQKDFGCLEHNEKLQSLNGRSEASLNSNKNCWGSFLVNVMKTDFMNDIMFVKWECHRRLLSLRLLSKIGKCMKVHSRSHEVHEIFWQSMSLLFDSGPLSQSGACDVRFLEVVGMENLHDIFPIQRAVLLYDMSLFCVKDCFSEGSRLIAAIISLSMSTGHFSLPFSFESLTESHLAAFFHQASVGTNLQHMCVSNMKGVDIRNQNFKNGGLTDKIVSSAHVRVALERLSDLEKFVNTFFNSLPSFTVVCISLLGGDYVNLLGETLLLPSFFPAWMLLSRLDPKGLPIVMLLPVDFVPEEIHDDASGTRITSTHKEPTAKWECPWGHTLVDHVVPQYKLILEENYISLSQTTCDAMDTQRNRFMWWSERSRLKQSFKHILEVVFFLRMEDSWLGSWRCLLLGERADVKNLDAVLSKLSRCLKSECKLDANMSSVCDIETCISQMEPVDREPIVLVLDSDLQNLPILRKEEVYRMPSMSSISVTLARNFQNEESERLGASIPSVDPLDAYYLLNPSGDLSSTQWSSRSGLEIKTTPTSFRQNHDLFLYFGHGSGTQYIPGNAIQKLDHCAATLLMGCSSGSLFLRGCYAPHGAPLSYLLAGSPAVIANLWEVSDKDIDRFGKAMLNSWLQESTTADHTQSNNRTLQDSGHLHAEVAAADWGIPVCYGVPTLIRRNQKR</sequence>
<proteinExistence type="predicted"/>
<dbReference type="InterPro" id="IPR005314">
    <property type="entry name" value="Peptidase_C50"/>
</dbReference>
<dbReference type="GO" id="GO:0005634">
    <property type="term" value="C:nucleus"/>
    <property type="evidence" value="ECO:0007669"/>
    <property type="project" value="InterPro"/>
</dbReference>
<dbReference type="Pfam" id="PF03568">
    <property type="entry name" value="Separin_C"/>
    <property type="match status" value="2"/>
</dbReference>
<dbReference type="GO" id="GO:0051307">
    <property type="term" value="P:meiotic chromosome separation"/>
    <property type="evidence" value="ECO:0007669"/>
    <property type="project" value="TreeGrafter"/>
</dbReference>
<feature type="domain" description="Peptidase C50" evidence="7">
    <location>
        <begin position="1313"/>
        <end position="1408"/>
    </location>
</feature>
<dbReference type="EC" id="3.4.22.49" evidence="2"/>
<organism evidence="8">
    <name type="scientific">Spirodela intermedia</name>
    <name type="common">Intermediate duckweed</name>
    <dbReference type="NCBI Taxonomy" id="51605"/>
    <lineage>
        <taxon>Eukaryota</taxon>
        <taxon>Viridiplantae</taxon>
        <taxon>Streptophyta</taxon>
        <taxon>Embryophyta</taxon>
        <taxon>Tracheophyta</taxon>
        <taxon>Spermatophyta</taxon>
        <taxon>Magnoliopsida</taxon>
        <taxon>Liliopsida</taxon>
        <taxon>Araceae</taxon>
        <taxon>Lemnoideae</taxon>
        <taxon>Spirodela</taxon>
    </lineage>
</organism>
<dbReference type="GO" id="GO:0004197">
    <property type="term" value="F:cysteine-type endopeptidase activity"/>
    <property type="evidence" value="ECO:0007669"/>
    <property type="project" value="InterPro"/>
</dbReference>
<dbReference type="PROSITE" id="PS51700">
    <property type="entry name" value="SEPARIN"/>
    <property type="match status" value="1"/>
</dbReference>
<protein>
    <recommendedName>
        <fullName evidence="2">separase</fullName>
        <ecNumber evidence="2">3.4.22.49</ecNumber>
    </recommendedName>
</protein>
<evidence type="ECO:0000259" key="7">
    <source>
        <dbReference type="PROSITE" id="PS51700"/>
    </source>
</evidence>
<feature type="region of interest" description="Disordered" evidence="5">
    <location>
        <begin position="764"/>
        <end position="784"/>
    </location>
</feature>
<evidence type="ECO:0000256" key="1">
    <source>
        <dbReference type="ARBA" id="ARBA00000451"/>
    </source>
</evidence>
<evidence type="ECO:0000313" key="8">
    <source>
        <dbReference type="EMBL" id="CAA2625562.1"/>
    </source>
</evidence>
<evidence type="ECO:0000313" key="9">
    <source>
        <dbReference type="Proteomes" id="UP001189122"/>
    </source>
</evidence>
<evidence type="ECO:0000256" key="5">
    <source>
        <dbReference type="SAM" id="MobiDB-lite"/>
    </source>
</evidence>
<evidence type="ECO:0000256" key="6">
    <source>
        <dbReference type="SAM" id="Phobius"/>
    </source>
</evidence>
<dbReference type="GO" id="GO:0072686">
    <property type="term" value="C:mitotic spindle"/>
    <property type="evidence" value="ECO:0007669"/>
    <property type="project" value="TreeGrafter"/>
</dbReference>
<dbReference type="PANTHER" id="PTHR12792">
    <property type="entry name" value="EXTRA SPINDLE POLES 1-RELATED"/>
    <property type="match status" value="1"/>
</dbReference>
<evidence type="ECO:0000256" key="3">
    <source>
        <dbReference type="ARBA" id="ARBA00022801"/>
    </source>
</evidence>
<dbReference type="Proteomes" id="UP001189122">
    <property type="component" value="Unassembled WGS sequence"/>
</dbReference>
<keyword evidence="4" id="KW-0159">Chromosome partition</keyword>
<keyword evidence="3" id="KW-0378">Hydrolase</keyword>
<dbReference type="InterPro" id="IPR030397">
    <property type="entry name" value="SEPARIN_core_dom"/>
</dbReference>
<gene>
    <name evidence="8" type="ORF">SI7747_09011311</name>
</gene>
<dbReference type="PANTHER" id="PTHR12792:SF0">
    <property type="entry name" value="SEPARIN"/>
    <property type="match status" value="1"/>
</dbReference>
<reference evidence="8 9" key="1">
    <citation type="submission" date="2019-12" db="EMBL/GenBank/DDBJ databases">
        <authorList>
            <person name="Scholz U."/>
            <person name="Mascher M."/>
            <person name="Fiebig A."/>
        </authorList>
    </citation>
    <scope>NUCLEOTIDE SEQUENCE</scope>
</reference>
<dbReference type="EMBL" id="LR743596">
    <property type="protein sequence ID" value="CAA2625562.1"/>
    <property type="molecule type" value="Genomic_DNA"/>
</dbReference>
<dbReference type="GO" id="GO:0006508">
    <property type="term" value="P:proteolysis"/>
    <property type="evidence" value="ECO:0007669"/>
    <property type="project" value="InterPro"/>
</dbReference>
<evidence type="ECO:0000256" key="2">
    <source>
        <dbReference type="ARBA" id="ARBA00012489"/>
    </source>
</evidence>
<keyword evidence="6" id="KW-1133">Transmembrane helix</keyword>